<proteinExistence type="predicted"/>
<feature type="domain" description="Protein kinase" evidence="1">
    <location>
        <begin position="1"/>
        <end position="219"/>
    </location>
</feature>
<dbReference type="InterPro" id="IPR000719">
    <property type="entry name" value="Prot_kinase_dom"/>
</dbReference>
<dbReference type="PANTHER" id="PTHR24347">
    <property type="entry name" value="SERINE/THREONINE-PROTEIN KINASE"/>
    <property type="match status" value="1"/>
</dbReference>
<dbReference type="InterPro" id="IPR011009">
    <property type="entry name" value="Kinase-like_dom_sf"/>
</dbReference>
<evidence type="ECO:0000259" key="1">
    <source>
        <dbReference type="PROSITE" id="PS50011"/>
    </source>
</evidence>
<dbReference type="Gene3D" id="1.10.510.10">
    <property type="entry name" value="Transferase(Phosphotransferase) domain 1"/>
    <property type="match status" value="1"/>
</dbReference>
<dbReference type="AlphaFoldDB" id="A0A0J6FIL2"/>
<sequence length="219" mass="24628">MASSSMRRASSSSAVDISQLEITKIPAEKIWPPMDPHYTLAPDPLPPNSYIKQQSLLYYSDTPASLEPGHQILAEVEACEVLQSHPHPNIAQYLDCVTKNGRITGLCFIKYSMNLFQRLKKESSCDRILCLQEIESAIRHMHTLGLIHNDLNPSNIMMDKMDNPVIIDFDSCQREGTKLGLKTGTVSWAMEDPIYATQQNDFFGLSKIQRLLMGEEGKT</sequence>
<evidence type="ECO:0000313" key="3">
    <source>
        <dbReference type="Proteomes" id="UP000054567"/>
    </source>
</evidence>
<accession>A0A0J6FIL2</accession>
<dbReference type="Proteomes" id="UP000054567">
    <property type="component" value="Unassembled WGS sequence"/>
</dbReference>
<dbReference type="Pfam" id="PF00069">
    <property type="entry name" value="Pkinase"/>
    <property type="match status" value="1"/>
</dbReference>
<reference evidence="3" key="3">
    <citation type="journal article" date="2010" name="Genome Res.">
        <title>Population genomic sequencing of Coccidioides fungi reveals recent hybridization and transposon control.</title>
        <authorList>
            <person name="Neafsey D.E."/>
            <person name="Barker B.M."/>
            <person name="Sharpton T.J."/>
            <person name="Stajich J.E."/>
            <person name="Park D.J."/>
            <person name="Whiston E."/>
            <person name="Hung C.-Y."/>
            <person name="McMahan C."/>
            <person name="White J."/>
            <person name="Sykes S."/>
            <person name="Heiman D."/>
            <person name="Young S."/>
            <person name="Zeng Q."/>
            <person name="Abouelleil A."/>
            <person name="Aftuck L."/>
            <person name="Bessette D."/>
            <person name="Brown A."/>
            <person name="FitzGerald M."/>
            <person name="Lui A."/>
            <person name="Macdonald J.P."/>
            <person name="Priest M."/>
            <person name="Orbach M.J."/>
            <person name="Galgiani J.N."/>
            <person name="Kirkland T.N."/>
            <person name="Cole G.T."/>
            <person name="Birren B.W."/>
            <person name="Henn M.R."/>
            <person name="Taylor J.W."/>
            <person name="Rounsley S.D."/>
        </authorList>
    </citation>
    <scope>NUCLEOTIDE SEQUENCE [LARGE SCALE GENOMIC DNA]</scope>
    <source>
        <strain evidence="3">RMSCC 3488</strain>
    </source>
</reference>
<protein>
    <recommendedName>
        <fullName evidence="1">Protein kinase domain-containing protein</fullName>
    </recommendedName>
</protein>
<evidence type="ECO:0000313" key="2">
    <source>
        <dbReference type="EMBL" id="KMM73036.1"/>
    </source>
</evidence>
<dbReference type="PROSITE" id="PS50011">
    <property type="entry name" value="PROTEIN_KINASE_DOM"/>
    <property type="match status" value="1"/>
</dbReference>
<name>A0A0J6FIL2_COCPO</name>
<dbReference type="GO" id="GO:0005524">
    <property type="term" value="F:ATP binding"/>
    <property type="evidence" value="ECO:0007669"/>
    <property type="project" value="InterPro"/>
</dbReference>
<reference evidence="2 3" key="1">
    <citation type="submission" date="2007-06" db="EMBL/GenBank/DDBJ databases">
        <title>The Genome Sequence of Coccidioides posadasii RMSCC_3488.</title>
        <authorList>
            <consortium name="Coccidioides Genome Resources Consortium"/>
            <consortium name="The Broad Institute Genome Sequencing Platform"/>
            <person name="Henn M.R."/>
            <person name="Sykes S."/>
            <person name="Young S."/>
            <person name="Jaffe D."/>
            <person name="Berlin A."/>
            <person name="Alvarez P."/>
            <person name="Butler J."/>
            <person name="Gnerre S."/>
            <person name="Grabherr M."/>
            <person name="Mauceli E."/>
            <person name="Brockman W."/>
            <person name="Kodira C."/>
            <person name="Alvarado L."/>
            <person name="Zeng Q."/>
            <person name="Crawford M."/>
            <person name="Antoine C."/>
            <person name="Devon K."/>
            <person name="Galgiani J."/>
            <person name="Orsborn K."/>
            <person name="Lewis M.L."/>
            <person name="Nusbaum C."/>
            <person name="Galagan J."/>
            <person name="Birren B."/>
        </authorList>
    </citation>
    <scope>NUCLEOTIDE SEQUENCE [LARGE SCALE GENOMIC DNA]</scope>
    <source>
        <strain evidence="2 3">RMSCC 3488</strain>
    </source>
</reference>
<dbReference type="OrthoDB" id="4062651at2759"/>
<dbReference type="VEuPathDB" id="FungiDB:CPAG_09325"/>
<dbReference type="EMBL" id="DS268114">
    <property type="protein sequence ID" value="KMM73036.1"/>
    <property type="molecule type" value="Genomic_DNA"/>
</dbReference>
<reference evidence="3" key="2">
    <citation type="journal article" date="2009" name="Genome Res.">
        <title>Comparative genomic analyses of the human fungal pathogens Coccidioides and their relatives.</title>
        <authorList>
            <person name="Sharpton T.J."/>
            <person name="Stajich J.E."/>
            <person name="Rounsley S.D."/>
            <person name="Gardner M.J."/>
            <person name="Wortman J.R."/>
            <person name="Jordar V.S."/>
            <person name="Maiti R."/>
            <person name="Kodira C.D."/>
            <person name="Neafsey D.E."/>
            <person name="Zeng Q."/>
            <person name="Hung C.-Y."/>
            <person name="McMahan C."/>
            <person name="Muszewska A."/>
            <person name="Grynberg M."/>
            <person name="Mandel M.A."/>
            <person name="Kellner E.M."/>
            <person name="Barker B.M."/>
            <person name="Galgiani J.N."/>
            <person name="Orbach M.J."/>
            <person name="Kirkland T.N."/>
            <person name="Cole G.T."/>
            <person name="Henn M.R."/>
            <person name="Birren B.W."/>
            <person name="Taylor J.W."/>
        </authorList>
    </citation>
    <scope>NUCLEOTIDE SEQUENCE [LARGE SCALE GENOMIC DNA]</scope>
    <source>
        <strain evidence="3">RMSCC 3488</strain>
    </source>
</reference>
<dbReference type="SUPFAM" id="SSF56112">
    <property type="entry name" value="Protein kinase-like (PK-like)"/>
    <property type="match status" value="1"/>
</dbReference>
<gene>
    <name evidence="2" type="ORF">CPAG_09325</name>
</gene>
<dbReference type="GO" id="GO:0004672">
    <property type="term" value="F:protein kinase activity"/>
    <property type="evidence" value="ECO:0007669"/>
    <property type="project" value="InterPro"/>
</dbReference>
<organism evidence="2 3">
    <name type="scientific">Coccidioides posadasii RMSCC 3488</name>
    <dbReference type="NCBI Taxonomy" id="454284"/>
    <lineage>
        <taxon>Eukaryota</taxon>
        <taxon>Fungi</taxon>
        <taxon>Dikarya</taxon>
        <taxon>Ascomycota</taxon>
        <taxon>Pezizomycotina</taxon>
        <taxon>Eurotiomycetes</taxon>
        <taxon>Eurotiomycetidae</taxon>
        <taxon>Onygenales</taxon>
        <taxon>Onygenaceae</taxon>
        <taxon>Coccidioides</taxon>
    </lineage>
</organism>